<dbReference type="PANTHER" id="PTHR23306">
    <property type="entry name" value="TUMOR SUSCEPTIBILITY GENE 101 PROTEIN-RELATED"/>
    <property type="match status" value="1"/>
</dbReference>
<evidence type="ECO:0000313" key="3">
    <source>
        <dbReference type="Proteomes" id="UP000467841"/>
    </source>
</evidence>
<dbReference type="GO" id="GO:0000813">
    <property type="term" value="C:ESCRT I complex"/>
    <property type="evidence" value="ECO:0007669"/>
    <property type="project" value="TreeGrafter"/>
</dbReference>
<comment type="caution">
    <text evidence="2">The sequence shown here is derived from an EMBL/GenBank/DDBJ whole genome shotgun (WGS) entry which is preliminary data.</text>
</comment>
<dbReference type="SUPFAM" id="SSF54495">
    <property type="entry name" value="UBC-like"/>
    <property type="match status" value="2"/>
</dbReference>
<evidence type="ECO:0000259" key="1">
    <source>
        <dbReference type="PROSITE" id="PS51322"/>
    </source>
</evidence>
<dbReference type="OrthoDB" id="306304at2759"/>
<name>A0A6D2JZX9_9BRAS</name>
<dbReference type="Proteomes" id="UP000467841">
    <property type="component" value="Unassembled WGS sequence"/>
</dbReference>
<dbReference type="InterPro" id="IPR052070">
    <property type="entry name" value="ESCRT-I_UEV_domain"/>
</dbReference>
<dbReference type="GO" id="GO:0015031">
    <property type="term" value="P:protein transport"/>
    <property type="evidence" value="ECO:0007669"/>
    <property type="project" value="InterPro"/>
</dbReference>
<dbReference type="PANTHER" id="PTHR23306:SF3">
    <property type="entry name" value="TUMOR SUPPRESSOR PROTEIN 101"/>
    <property type="match status" value="1"/>
</dbReference>
<dbReference type="Gene3D" id="3.10.110.10">
    <property type="entry name" value="Ubiquitin Conjugating Enzyme"/>
    <property type="match status" value="2"/>
</dbReference>
<reference evidence="2" key="1">
    <citation type="submission" date="2020-01" db="EMBL/GenBank/DDBJ databases">
        <authorList>
            <person name="Mishra B."/>
        </authorList>
    </citation>
    <scope>NUCLEOTIDE SEQUENCE [LARGE SCALE GENOMIC DNA]</scope>
</reference>
<organism evidence="2 3">
    <name type="scientific">Microthlaspi erraticum</name>
    <dbReference type="NCBI Taxonomy" id="1685480"/>
    <lineage>
        <taxon>Eukaryota</taxon>
        <taxon>Viridiplantae</taxon>
        <taxon>Streptophyta</taxon>
        <taxon>Embryophyta</taxon>
        <taxon>Tracheophyta</taxon>
        <taxon>Spermatophyta</taxon>
        <taxon>Magnoliopsida</taxon>
        <taxon>eudicotyledons</taxon>
        <taxon>Gunneridae</taxon>
        <taxon>Pentapetalae</taxon>
        <taxon>rosids</taxon>
        <taxon>malvids</taxon>
        <taxon>Brassicales</taxon>
        <taxon>Brassicaceae</taxon>
        <taxon>Coluteocarpeae</taxon>
        <taxon>Microthlaspi</taxon>
    </lineage>
</organism>
<sequence>MSTPPSNPANEPYSPLSNPRRKAYVLLSGLLSDPGLVYSDFTKGFIMRHLVDLVSSDVLLQYKIEPVEHNGSSVNLLQAYGSIPSSVVTICFPQDYPHRCPRVRVNPRDDAVFSDTSCVDSSSGAVSHAYLGSWKCHESNLASLVEELSREFTSHPPLTFPHLKGVLTPDQTKLAKILIENGGKKLYERFGALPPDYQKEVFEEITNKYRRHPDLATYIKNTETRVEAFIKNVEDVASKYLKEPVSCDSSSGSGTNGQMSPLQHSGPAAVLKPEAEKEISELFTSTSQQDLAYSDASRELIQKHLRELHLLYPDKVTVKHDLSKPYIEIAVKVPYCLEGSSNNSAPVNIYLTKLYPASRPHVGLDCPSDQVIKEKRLSVAPGGTVYFSYLRTWNEKESDLAGLVSYLSAEFTCEEPLESR</sequence>
<dbReference type="EMBL" id="CACVBM020001273">
    <property type="protein sequence ID" value="CAA7042698.1"/>
    <property type="molecule type" value="Genomic_DNA"/>
</dbReference>
<protein>
    <recommendedName>
        <fullName evidence="1">UEV domain-containing protein</fullName>
    </recommendedName>
</protein>
<dbReference type="CDD" id="cd11685">
    <property type="entry name" value="UEV_TSG101-like"/>
    <property type="match status" value="2"/>
</dbReference>
<dbReference type="AlphaFoldDB" id="A0A6D2JZX9"/>
<dbReference type="InterPro" id="IPR016135">
    <property type="entry name" value="UBQ-conjugating_enzyme/RWD"/>
</dbReference>
<gene>
    <name evidence="2" type="ORF">MERR_LOCUS29933</name>
</gene>
<feature type="domain" description="UEV" evidence="1">
    <location>
        <begin position="273"/>
        <end position="420"/>
    </location>
</feature>
<proteinExistence type="predicted"/>
<evidence type="ECO:0000313" key="2">
    <source>
        <dbReference type="EMBL" id="CAA7042698.1"/>
    </source>
</evidence>
<dbReference type="PROSITE" id="PS51322">
    <property type="entry name" value="UEV"/>
    <property type="match status" value="2"/>
</dbReference>
<feature type="domain" description="UEV" evidence="1">
    <location>
        <begin position="23"/>
        <end position="162"/>
    </location>
</feature>
<dbReference type="Pfam" id="PF05743">
    <property type="entry name" value="UEV"/>
    <property type="match status" value="2"/>
</dbReference>
<accession>A0A6D2JZX9</accession>
<dbReference type="InterPro" id="IPR008883">
    <property type="entry name" value="UEV_N"/>
</dbReference>
<keyword evidence="3" id="KW-1185">Reference proteome</keyword>
<dbReference type="GO" id="GO:0043130">
    <property type="term" value="F:ubiquitin binding"/>
    <property type="evidence" value="ECO:0007669"/>
    <property type="project" value="TreeGrafter"/>
</dbReference>
<dbReference type="GO" id="GO:0008333">
    <property type="term" value="P:endosome to lysosome transport"/>
    <property type="evidence" value="ECO:0007669"/>
    <property type="project" value="TreeGrafter"/>
</dbReference>